<proteinExistence type="predicted"/>
<dbReference type="SMART" id="SM00198">
    <property type="entry name" value="SCP"/>
    <property type="match status" value="1"/>
</dbReference>
<evidence type="ECO:0000313" key="2">
    <source>
        <dbReference type="EMBL" id="VDM75683.1"/>
    </source>
</evidence>
<gene>
    <name evidence="2" type="ORF">SVUK_LOCUS10681</name>
</gene>
<dbReference type="InterPro" id="IPR001283">
    <property type="entry name" value="CRISP-related"/>
</dbReference>
<dbReference type="CDD" id="cd05380">
    <property type="entry name" value="CAP_euk"/>
    <property type="match status" value="1"/>
</dbReference>
<dbReference type="PRINTS" id="PR00837">
    <property type="entry name" value="V5TPXLIKE"/>
</dbReference>
<organism evidence="2 3">
    <name type="scientific">Strongylus vulgaris</name>
    <name type="common">Blood worm</name>
    <dbReference type="NCBI Taxonomy" id="40348"/>
    <lineage>
        <taxon>Eukaryota</taxon>
        <taxon>Metazoa</taxon>
        <taxon>Ecdysozoa</taxon>
        <taxon>Nematoda</taxon>
        <taxon>Chromadorea</taxon>
        <taxon>Rhabditida</taxon>
        <taxon>Rhabditina</taxon>
        <taxon>Rhabditomorpha</taxon>
        <taxon>Strongyloidea</taxon>
        <taxon>Strongylidae</taxon>
        <taxon>Strongylus</taxon>
    </lineage>
</organism>
<dbReference type="GO" id="GO:0005576">
    <property type="term" value="C:extracellular region"/>
    <property type="evidence" value="ECO:0007669"/>
    <property type="project" value="InterPro"/>
</dbReference>
<dbReference type="Proteomes" id="UP000270094">
    <property type="component" value="Unassembled WGS sequence"/>
</dbReference>
<dbReference type="Gene3D" id="3.40.33.10">
    <property type="entry name" value="CAP"/>
    <property type="match status" value="1"/>
</dbReference>
<dbReference type="InterPro" id="IPR018244">
    <property type="entry name" value="Allrgn_V5/Tpx1_CS"/>
</dbReference>
<reference evidence="2 3" key="1">
    <citation type="submission" date="2018-11" db="EMBL/GenBank/DDBJ databases">
        <authorList>
            <consortium name="Pathogen Informatics"/>
        </authorList>
    </citation>
    <scope>NUCLEOTIDE SEQUENCE [LARGE SCALE GENOMIC DNA]</scope>
</reference>
<dbReference type="InterPro" id="IPR014044">
    <property type="entry name" value="CAP_dom"/>
</dbReference>
<dbReference type="EMBL" id="UYYB01095680">
    <property type="protein sequence ID" value="VDM75683.1"/>
    <property type="molecule type" value="Genomic_DNA"/>
</dbReference>
<dbReference type="PROSITE" id="PS01010">
    <property type="entry name" value="CRISP_2"/>
    <property type="match status" value="1"/>
</dbReference>
<dbReference type="AlphaFoldDB" id="A0A3P7J5C5"/>
<dbReference type="SUPFAM" id="SSF55797">
    <property type="entry name" value="PR-1-like"/>
    <property type="match status" value="1"/>
</dbReference>
<dbReference type="OrthoDB" id="5874910at2759"/>
<sequence length="173" mass="18910">MVALGNVRNGKAGNPNLPTAQNMLEMRYDMRLEAEAQAYANTCPTSESATSGENFALVSPTTITPLQAVVQAVKSWWSVIWRNGINRRLVYTIFLERKPTSPRTFTQARQKSMAWAGSYRIGCGVRICGGSRVVVCRYSPKGNIYFQQVYIPGPVCGSCFSSCRDGLCAAPAA</sequence>
<accession>A0A3P7J5C5</accession>
<name>A0A3P7J5C5_STRVU</name>
<protein>
    <recommendedName>
        <fullName evidence="1">SCP domain-containing protein</fullName>
    </recommendedName>
</protein>
<keyword evidence="3" id="KW-1185">Reference proteome</keyword>
<feature type="domain" description="SCP" evidence="1">
    <location>
        <begin position="1"/>
        <end position="146"/>
    </location>
</feature>
<dbReference type="PANTHER" id="PTHR10334">
    <property type="entry name" value="CYSTEINE-RICH SECRETORY PROTEIN-RELATED"/>
    <property type="match status" value="1"/>
</dbReference>
<evidence type="ECO:0000259" key="1">
    <source>
        <dbReference type="SMART" id="SM00198"/>
    </source>
</evidence>
<dbReference type="Pfam" id="PF00188">
    <property type="entry name" value="CAP"/>
    <property type="match status" value="1"/>
</dbReference>
<evidence type="ECO:0000313" key="3">
    <source>
        <dbReference type="Proteomes" id="UP000270094"/>
    </source>
</evidence>
<dbReference type="InterPro" id="IPR035940">
    <property type="entry name" value="CAP_sf"/>
</dbReference>